<gene>
    <name evidence="11" type="ORF">CLUMA_CG003810</name>
</gene>
<dbReference type="GO" id="GO:0005886">
    <property type="term" value="C:plasma membrane"/>
    <property type="evidence" value="ECO:0007669"/>
    <property type="project" value="UniProtKB-SubCell"/>
</dbReference>
<dbReference type="AlphaFoldDB" id="A0A1J1HRS5"/>
<evidence type="ECO:0000256" key="4">
    <source>
        <dbReference type="ARBA" id="ARBA00022692"/>
    </source>
</evidence>
<dbReference type="EMBL" id="CVRI01000016">
    <property type="protein sequence ID" value="CRK90092.1"/>
    <property type="molecule type" value="Genomic_DNA"/>
</dbReference>
<evidence type="ECO:0000313" key="11">
    <source>
        <dbReference type="EMBL" id="CRK90092.1"/>
    </source>
</evidence>
<keyword evidence="5 10" id="KW-0552">Olfaction</keyword>
<keyword evidence="4 10" id="KW-0812">Transmembrane</keyword>
<evidence type="ECO:0000256" key="7">
    <source>
        <dbReference type="ARBA" id="ARBA00023136"/>
    </source>
</evidence>
<evidence type="ECO:0000256" key="1">
    <source>
        <dbReference type="ARBA" id="ARBA00004651"/>
    </source>
</evidence>
<dbReference type="GO" id="GO:0005549">
    <property type="term" value="F:odorant binding"/>
    <property type="evidence" value="ECO:0007669"/>
    <property type="project" value="InterPro"/>
</dbReference>
<evidence type="ECO:0000256" key="2">
    <source>
        <dbReference type="ARBA" id="ARBA00022475"/>
    </source>
</evidence>
<evidence type="ECO:0000313" key="12">
    <source>
        <dbReference type="Proteomes" id="UP000183832"/>
    </source>
</evidence>
<dbReference type="GO" id="GO:0004984">
    <property type="term" value="F:olfactory receptor activity"/>
    <property type="evidence" value="ECO:0007669"/>
    <property type="project" value="InterPro"/>
</dbReference>
<evidence type="ECO:0000256" key="3">
    <source>
        <dbReference type="ARBA" id="ARBA00022606"/>
    </source>
</evidence>
<organism evidence="11 12">
    <name type="scientific">Clunio marinus</name>
    <dbReference type="NCBI Taxonomy" id="568069"/>
    <lineage>
        <taxon>Eukaryota</taxon>
        <taxon>Metazoa</taxon>
        <taxon>Ecdysozoa</taxon>
        <taxon>Arthropoda</taxon>
        <taxon>Hexapoda</taxon>
        <taxon>Insecta</taxon>
        <taxon>Pterygota</taxon>
        <taxon>Neoptera</taxon>
        <taxon>Endopterygota</taxon>
        <taxon>Diptera</taxon>
        <taxon>Nematocera</taxon>
        <taxon>Chironomoidea</taxon>
        <taxon>Chironomidae</taxon>
        <taxon>Clunio</taxon>
    </lineage>
</organism>
<feature type="transmembrane region" description="Helical" evidence="10">
    <location>
        <begin position="213"/>
        <end position="235"/>
    </location>
</feature>
<comment type="subcellular location">
    <subcellularLocation>
        <location evidence="1 10">Cell membrane</location>
        <topology evidence="1 10">Multi-pass membrane protein</topology>
    </subcellularLocation>
</comment>
<dbReference type="GO" id="GO:0007165">
    <property type="term" value="P:signal transduction"/>
    <property type="evidence" value="ECO:0007669"/>
    <property type="project" value="UniProtKB-KW"/>
</dbReference>
<evidence type="ECO:0000256" key="10">
    <source>
        <dbReference type="RuleBase" id="RU351113"/>
    </source>
</evidence>
<feature type="transmembrane region" description="Helical" evidence="10">
    <location>
        <begin position="135"/>
        <end position="162"/>
    </location>
</feature>
<sequence>MHLFFIELDTYLQLVFLFTFEDFEDFALLMTLLPTCIGLFFKTSNFAFKIKQIKQLMAIIEDLSTYCTKTEKLKKYLKKVDKITKLFMTLAFCSCICGAFHTMYELPYKMWFPYDINNRLNYWISAIYQIIGSTILAQVTICIDLIPIIFMCYVIAFLDILCDRLQALKKEKIKITEFEDFLVPSNEELSKCIEFGIKIGKCVELIEETFSTIFFAQGFFSTLILCTISFSLSLVTDPVKFIRLFSYLILMLVEIYLPCYFGNEITLKSEKLSENLFHSDWPEENKKFRSNMLVAMEKMKRSFKIAAFGVFGVNMKTFSDVCRSTYSLFAVFKKIHGRKENV</sequence>
<dbReference type="PANTHER" id="PTHR21137:SF35">
    <property type="entry name" value="ODORANT RECEPTOR 19A-RELATED"/>
    <property type="match status" value="1"/>
</dbReference>
<feature type="transmembrane region" description="Helical" evidence="10">
    <location>
        <begin position="83"/>
        <end position="104"/>
    </location>
</feature>
<accession>A0A1J1HRS5</accession>
<keyword evidence="6 10" id="KW-1133">Transmembrane helix</keyword>
<feature type="transmembrane region" description="Helical" evidence="10">
    <location>
        <begin position="241"/>
        <end position="261"/>
    </location>
</feature>
<keyword evidence="9 10" id="KW-0807">Transducer</keyword>
<keyword evidence="12" id="KW-1185">Reference proteome</keyword>
<dbReference type="Proteomes" id="UP000183832">
    <property type="component" value="Unassembled WGS sequence"/>
</dbReference>
<keyword evidence="7 10" id="KW-0472">Membrane</keyword>
<comment type="similarity">
    <text evidence="10">Belongs to the insect chemoreceptor superfamily. Heteromeric odorant receptor channel (TC 1.A.69) family.</text>
</comment>
<keyword evidence="2" id="KW-1003">Cell membrane</keyword>
<protein>
    <recommendedName>
        <fullName evidence="10">Odorant receptor</fullName>
    </recommendedName>
</protein>
<feature type="transmembrane region" description="Helical" evidence="10">
    <location>
        <begin position="26"/>
        <end position="48"/>
    </location>
</feature>
<evidence type="ECO:0000256" key="6">
    <source>
        <dbReference type="ARBA" id="ARBA00022989"/>
    </source>
</evidence>
<dbReference type="OrthoDB" id="7759666at2759"/>
<evidence type="ECO:0000256" key="5">
    <source>
        <dbReference type="ARBA" id="ARBA00022725"/>
    </source>
</evidence>
<comment type="caution">
    <text evidence="10">Lacks conserved residue(s) required for the propagation of feature annotation.</text>
</comment>
<evidence type="ECO:0000256" key="9">
    <source>
        <dbReference type="ARBA" id="ARBA00023224"/>
    </source>
</evidence>
<evidence type="ECO:0000256" key="8">
    <source>
        <dbReference type="ARBA" id="ARBA00023170"/>
    </source>
</evidence>
<dbReference type="STRING" id="568069.A0A1J1HRS5"/>
<dbReference type="InterPro" id="IPR004117">
    <property type="entry name" value="7tm6_olfct_rcpt"/>
</dbReference>
<keyword evidence="3 10" id="KW-0716">Sensory transduction</keyword>
<proteinExistence type="inferred from homology"/>
<reference evidence="11 12" key="1">
    <citation type="submission" date="2015-04" db="EMBL/GenBank/DDBJ databases">
        <authorList>
            <person name="Syromyatnikov M.Y."/>
            <person name="Popov V.N."/>
        </authorList>
    </citation>
    <scope>NUCLEOTIDE SEQUENCE [LARGE SCALE GENOMIC DNA]</scope>
</reference>
<name>A0A1J1HRS5_9DIPT</name>
<dbReference type="PANTHER" id="PTHR21137">
    <property type="entry name" value="ODORANT RECEPTOR"/>
    <property type="match status" value="1"/>
</dbReference>
<keyword evidence="8 10" id="KW-0675">Receptor</keyword>
<dbReference type="Pfam" id="PF02949">
    <property type="entry name" value="7tm_6"/>
    <property type="match status" value="1"/>
</dbReference>